<proteinExistence type="predicted"/>
<dbReference type="Gene3D" id="3.90.1010.10">
    <property type="match status" value="1"/>
</dbReference>
<dbReference type="PANTHER" id="PTHR10093">
    <property type="entry name" value="IRON-SULFUR CLUSTER ASSEMBLY ENZYME NIFU HOMOLOG"/>
    <property type="match status" value="1"/>
</dbReference>
<accession>A0AAE5AHV1</accession>
<dbReference type="CDD" id="cd06664">
    <property type="entry name" value="IscU_like"/>
    <property type="match status" value="1"/>
</dbReference>
<dbReference type="EMBL" id="JARGYU010000003">
    <property type="protein sequence ID" value="MDZ5761598.1"/>
    <property type="molecule type" value="Genomic_DNA"/>
</dbReference>
<dbReference type="InterPro" id="IPR002871">
    <property type="entry name" value="NIF_FeS_clus_asmbl_NifU_N"/>
</dbReference>
<evidence type="ECO:0000313" key="2">
    <source>
        <dbReference type="EMBL" id="MDZ5761598.1"/>
    </source>
</evidence>
<comment type="caution">
    <text evidence="2">The sequence shown here is derived from an EMBL/GenBank/DDBJ whole genome shotgun (WGS) entry which is preliminary data.</text>
</comment>
<name>A0AAE5AHV1_9RICK</name>
<dbReference type="AlphaFoldDB" id="A0AAE5AHV1"/>
<sequence>MPYNEKIINTFDNPKNIGSLDSSRSDVGTGIVGAPSCGDVMKLQILVNDQGIIEKAVVKTFGCVSAIASSSYLASKIEGMSVNNAKMINNQQIADELGLPPVKIHCSVLAAEAISAAIDDIQNKKIESKA</sequence>
<dbReference type="GO" id="GO:0005506">
    <property type="term" value="F:iron ion binding"/>
    <property type="evidence" value="ECO:0007669"/>
    <property type="project" value="InterPro"/>
</dbReference>
<evidence type="ECO:0000259" key="1">
    <source>
        <dbReference type="Pfam" id="PF01592"/>
    </source>
</evidence>
<dbReference type="RefSeq" id="WP_322499018.1">
    <property type="nucleotide sequence ID" value="NZ_JARGYU010000003.1"/>
</dbReference>
<dbReference type="Proteomes" id="UP001289135">
    <property type="component" value="Unassembled WGS sequence"/>
</dbReference>
<evidence type="ECO:0000313" key="3">
    <source>
        <dbReference type="Proteomes" id="UP001289135"/>
    </source>
</evidence>
<dbReference type="Pfam" id="PF01592">
    <property type="entry name" value="NifU_N"/>
    <property type="match status" value="1"/>
</dbReference>
<protein>
    <submittedName>
        <fullName evidence="2">NifU-like protein</fullName>
    </submittedName>
</protein>
<gene>
    <name evidence="2" type="ORF">Lyticum_00784</name>
</gene>
<dbReference type="GO" id="GO:0051536">
    <property type="term" value="F:iron-sulfur cluster binding"/>
    <property type="evidence" value="ECO:0007669"/>
    <property type="project" value="InterPro"/>
</dbReference>
<dbReference type="SUPFAM" id="SSF82649">
    <property type="entry name" value="SufE/NifU"/>
    <property type="match status" value="1"/>
</dbReference>
<reference evidence="2" key="1">
    <citation type="submission" date="2023-02" db="EMBL/GenBank/DDBJ databases">
        <title>Host association and intracellularity evolved multiple times independently in the Rickettsiales.</title>
        <authorList>
            <person name="Castelli M."/>
            <person name="Nardi T."/>
            <person name="Gammuto L."/>
            <person name="Bellinzona G."/>
            <person name="Sabaneyeva E."/>
            <person name="Potekhin A."/>
            <person name="Serra V."/>
            <person name="Petroni G."/>
            <person name="Sassera D."/>
        </authorList>
    </citation>
    <scope>NUCLEOTIDE SEQUENCE</scope>
    <source>
        <strain evidence="2">USBL-36I1</strain>
    </source>
</reference>
<feature type="domain" description="NIF system FeS cluster assembly NifU N-terminal" evidence="1">
    <location>
        <begin position="3"/>
        <end position="125"/>
    </location>
</feature>
<organism evidence="2 3">
    <name type="scientific">Lyticum sinuosum</name>
    <dbReference type="NCBI Taxonomy" id="1332059"/>
    <lineage>
        <taxon>Bacteria</taxon>
        <taxon>Pseudomonadati</taxon>
        <taxon>Pseudomonadota</taxon>
        <taxon>Alphaproteobacteria</taxon>
        <taxon>Rickettsiales</taxon>
        <taxon>Lyticum</taxon>
    </lineage>
</organism>
<dbReference type="GO" id="GO:0016226">
    <property type="term" value="P:iron-sulfur cluster assembly"/>
    <property type="evidence" value="ECO:0007669"/>
    <property type="project" value="InterPro"/>
</dbReference>
<keyword evidence="3" id="KW-1185">Reference proteome</keyword>